<dbReference type="InterPro" id="IPR010359">
    <property type="entry name" value="IrrE_HExxH"/>
</dbReference>
<protein>
    <recommendedName>
        <fullName evidence="2">IrrE N-terminal-like domain-containing protein</fullName>
    </recommendedName>
</protein>
<reference evidence="3 4" key="1">
    <citation type="submission" date="2013-03" db="EMBL/GenBank/DDBJ databases">
        <title>Assembly of a new bacterial strain Brevibacillus borstelensis AK1.</title>
        <authorList>
            <person name="Rajan I."/>
            <person name="PoliReddy D."/>
            <person name="Sugumar T."/>
            <person name="Rathinam K."/>
            <person name="Alqarawi S."/>
            <person name="Khalil A.B."/>
            <person name="Sivakumar N."/>
        </authorList>
    </citation>
    <scope>NUCLEOTIDE SEQUENCE [LARGE SCALE GENOMIC DNA]</scope>
    <source>
        <strain evidence="3 4">AK1</strain>
    </source>
</reference>
<dbReference type="STRING" id="1300222.I532_24196"/>
<dbReference type="GeneID" id="89497154"/>
<dbReference type="Pfam" id="PF06114">
    <property type="entry name" value="Peptidase_M78"/>
    <property type="match status" value="1"/>
</dbReference>
<keyword evidence="4" id="KW-1185">Reference proteome</keyword>
<organism evidence="3 4">
    <name type="scientific">Brevibacillus borstelensis AK1</name>
    <dbReference type="NCBI Taxonomy" id="1300222"/>
    <lineage>
        <taxon>Bacteria</taxon>
        <taxon>Bacillati</taxon>
        <taxon>Bacillota</taxon>
        <taxon>Bacilli</taxon>
        <taxon>Bacillales</taxon>
        <taxon>Paenibacillaceae</taxon>
        <taxon>Brevibacillus</taxon>
    </lineage>
</organism>
<evidence type="ECO:0000313" key="4">
    <source>
        <dbReference type="Proteomes" id="UP000012081"/>
    </source>
</evidence>
<keyword evidence="1" id="KW-1133">Transmembrane helix</keyword>
<accession>M8D1Q1</accession>
<keyword evidence="1" id="KW-0812">Transmembrane</keyword>
<name>M8D1Q1_9BACL</name>
<keyword evidence="1" id="KW-0472">Membrane</keyword>
<feature type="domain" description="IrrE N-terminal-like" evidence="2">
    <location>
        <begin position="36"/>
        <end position="150"/>
    </location>
</feature>
<evidence type="ECO:0000256" key="1">
    <source>
        <dbReference type="SAM" id="Phobius"/>
    </source>
</evidence>
<evidence type="ECO:0000259" key="2">
    <source>
        <dbReference type="Pfam" id="PF06114"/>
    </source>
</evidence>
<dbReference type="OrthoDB" id="2417909at2"/>
<dbReference type="RefSeq" id="WP_003392709.1">
    <property type="nucleotide sequence ID" value="NZ_APBN01000021.1"/>
</dbReference>
<dbReference type="AlphaFoldDB" id="M8D1Q1"/>
<dbReference type="EMBL" id="APBN01000021">
    <property type="protein sequence ID" value="EMT50109.1"/>
    <property type="molecule type" value="Genomic_DNA"/>
</dbReference>
<sequence length="175" mass="20431">MLSHYRQTDLERWLTQIYADVGISHCGDLQERPLAEMLGIELYYRPCPSMRYESGNYRSITVNSTLPRPVQREHFFHELGHILRGHTGKQHQMNPAFRQLQEAQAEQFVLYAAMPFFLLAPLLLAYREWVPSSVLSMEFGVTRELADKRIAQIKRRIISEGIRRGGKTRKRKSAQ</sequence>
<dbReference type="Proteomes" id="UP000012081">
    <property type="component" value="Unassembled WGS sequence"/>
</dbReference>
<feature type="transmembrane region" description="Helical" evidence="1">
    <location>
        <begin position="108"/>
        <end position="126"/>
    </location>
</feature>
<gene>
    <name evidence="3" type="ORF">I532_24196</name>
</gene>
<evidence type="ECO:0000313" key="3">
    <source>
        <dbReference type="EMBL" id="EMT50109.1"/>
    </source>
</evidence>
<proteinExistence type="predicted"/>
<comment type="caution">
    <text evidence="3">The sequence shown here is derived from an EMBL/GenBank/DDBJ whole genome shotgun (WGS) entry which is preliminary data.</text>
</comment>
<dbReference type="PATRIC" id="fig|1300222.3.peg.5083"/>